<keyword evidence="4" id="KW-1185">Reference proteome</keyword>
<dbReference type="PANTHER" id="PTHR35204">
    <property type="entry name" value="YALI0A21131P"/>
    <property type="match status" value="1"/>
</dbReference>
<dbReference type="AlphaFoldDB" id="A0A132BCA7"/>
<evidence type="ECO:0000313" key="3">
    <source>
        <dbReference type="EMBL" id="KUJ09639.1"/>
    </source>
</evidence>
<dbReference type="EMBL" id="KQ947431">
    <property type="protein sequence ID" value="KUJ09639.1"/>
    <property type="molecule type" value="Genomic_DNA"/>
</dbReference>
<dbReference type="InParanoid" id="A0A132BCA7"/>
<sequence length="690" mass="77686">MRLFRFCAVFGHALLPSIASASQQQPLLEATSEARSASQWKFNYSSEAPHYFASAYGLLQQWPNTFFPNGHSLVPCEIPPFTKLYHGRRDGDVPPSPEWFAFDIGMSYGIMGSSRDSHMLTYQTTRRVKCIYFDGESATLFGTGQLDSQNLHIWGNTSGPSRPGNGFRGLWEEYARATGLCDWFQEQKLGGPGWGYEGIVRMNAGFEMIWCNFSSPSIRLISHLNITAPLLPKQDEEVIVKAQDDSTLTSYYPLPPSPTRSDRATDPANPPVPPVNNPPWIREPFFHSQAWAWYSSATTHYGSNGDGPGRPETHVKPMSCGFLSYYGPDFLSQALPRAQEEQKSLNLTKDGLWTGPGKSGSRAKAMESLTRRRRYHTLDSITPSDASIMRVNSERVLRDLSSDSPANCSGIDWSTMTNDIVQTYGSSLFRFLNTLERFENVTITNLTSVRDWMIDVRDETHSFLLPFLEYPDDDANDNIWTRDSSLFKTTYSRCRYQFTRLLDPEEGISLGPEESLLQWSVEETTGGICSVLVDVGLAVEGLWEANFNVPIKETSKPEVPTQFKNEVSRWTEGIEQLMAWLGWAGEWVRCEQRCAWDESCFIPMWPMIPFRGGRGGGRGPPRREPGHGGPPGGRPGGRLSVFDELFAFDDPPNNRTFRPPGRGFNPWQPNEDDLWTPKCVKSDYILTGRG</sequence>
<evidence type="ECO:0000256" key="1">
    <source>
        <dbReference type="SAM" id="MobiDB-lite"/>
    </source>
</evidence>
<dbReference type="InterPro" id="IPR038921">
    <property type="entry name" value="YOR389W-like"/>
</dbReference>
<dbReference type="GeneID" id="28819707"/>
<accession>A0A132BCA7</accession>
<reference evidence="3 4" key="1">
    <citation type="submission" date="2015-10" db="EMBL/GenBank/DDBJ databases">
        <title>Full genome of DAOMC 229536 Phialocephala scopiformis, a fungal endophyte of spruce producing the potent anti-insectan compound rugulosin.</title>
        <authorList>
            <consortium name="DOE Joint Genome Institute"/>
            <person name="Walker A.K."/>
            <person name="Frasz S.L."/>
            <person name="Seifert K.A."/>
            <person name="Miller J.D."/>
            <person name="Mondo S.J."/>
            <person name="Labutti K."/>
            <person name="Lipzen A."/>
            <person name="Dockter R."/>
            <person name="Kennedy M."/>
            <person name="Grigoriev I.V."/>
            <person name="Spatafora J.W."/>
        </authorList>
    </citation>
    <scope>NUCLEOTIDE SEQUENCE [LARGE SCALE GENOMIC DNA]</scope>
    <source>
        <strain evidence="3 4">CBS 120377</strain>
    </source>
</reference>
<gene>
    <name evidence="3" type="ORF">LY89DRAFT_597510</name>
</gene>
<feature type="region of interest" description="Disordered" evidence="1">
    <location>
        <begin position="612"/>
        <end position="670"/>
    </location>
</feature>
<dbReference type="PANTHER" id="PTHR35204:SF1">
    <property type="entry name" value="ENTEROTOXIN"/>
    <property type="match status" value="1"/>
</dbReference>
<keyword evidence="2" id="KW-0732">Signal</keyword>
<feature type="signal peptide" evidence="2">
    <location>
        <begin position="1"/>
        <end position="21"/>
    </location>
</feature>
<dbReference type="KEGG" id="psco:LY89DRAFT_597510"/>
<feature type="region of interest" description="Disordered" evidence="1">
    <location>
        <begin position="249"/>
        <end position="272"/>
    </location>
</feature>
<organism evidence="3 4">
    <name type="scientific">Mollisia scopiformis</name>
    <name type="common">Conifer needle endophyte fungus</name>
    <name type="synonym">Phialocephala scopiformis</name>
    <dbReference type="NCBI Taxonomy" id="149040"/>
    <lineage>
        <taxon>Eukaryota</taxon>
        <taxon>Fungi</taxon>
        <taxon>Dikarya</taxon>
        <taxon>Ascomycota</taxon>
        <taxon>Pezizomycotina</taxon>
        <taxon>Leotiomycetes</taxon>
        <taxon>Helotiales</taxon>
        <taxon>Mollisiaceae</taxon>
        <taxon>Mollisia</taxon>
    </lineage>
</organism>
<feature type="compositionally biased region" description="Gly residues" evidence="1">
    <location>
        <begin position="627"/>
        <end position="636"/>
    </location>
</feature>
<dbReference type="Proteomes" id="UP000070700">
    <property type="component" value="Unassembled WGS sequence"/>
</dbReference>
<dbReference type="RefSeq" id="XP_018063994.1">
    <property type="nucleotide sequence ID" value="XM_018209981.1"/>
</dbReference>
<name>A0A132BCA7_MOLSC</name>
<dbReference type="OrthoDB" id="10261782at2759"/>
<evidence type="ECO:0000313" key="4">
    <source>
        <dbReference type="Proteomes" id="UP000070700"/>
    </source>
</evidence>
<proteinExistence type="predicted"/>
<feature type="chain" id="PRO_5007288127" evidence="2">
    <location>
        <begin position="22"/>
        <end position="690"/>
    </location>
</feature>
<evidence type="ECO:0000256" key="2">
    <source>
        <dbReference type="SAM" id="SignalP"/>
    </source>
</evidence>
<protein>
    <submittedName>
        <fullName evidence="3">Uncharacterized protein</fullName>
    </submittedName>
</protein>